<dbReference type="GO" id="GO:0004519">
    <property type="term" value="F:endonuclease activity"/>
    <property type="evidence" value="ECO:0007669"/>
    <property type="project" value="UniProtKB-KW"/>
</dbReference>
<proteinExistence type="predicted"/>
<name>A0ABU4BLH9_RHOGO</name>
<comment type="caution">
    <text evidence="2">The sequence shown here is derived from an EMBL/GenBank/DDBJ whole genome shotgun (WGS) entry which is preliminary data.</text>
</comment>
<evidence type="ECO:0000313" key="3">
    <source>
        <dbReference type="Proteomes" id="UP001185927"/>
    </source>
</evidence>
<dbReference type="Pfam" id="PF13392">
    <property type="entry name" value="HNH_3"/>
    <property type="match status" value="1"/>
</dbReference>
<dbReference type="RefSeq" id="WP_317540344.1">
    <property type="nucleotide sequence ID" value="NZ_JAWLKB010000001.1"/>
</dbReference>
<evidence type="ECO:0000313" key="2">
    <source>
        <dbReference type="EMBL" id="MDV6265079.1"/>
    </source>
</evidence>
<organism evidence="2 3">
    <name type="scientific">Rhodococcus globerulus</name>
    <dbReference type="NCBI Taxonomy" id="33008"/>
    <lineage>
        <taxon>Bacteria</taxon>
        <taxon>Bacillati</taxon>
        <taxon>Actinomycetota</taxon>
        <taxon>Actinomycetes</taxon>
        <taxon>Mycobacteriales</taxon>
        <taxon>Nocardiaceae</taxon>
        <taxon>Rhodococcus</taxon>
    </lineage>
</organism>
<dbReference type="InterPro" id="IPR044925">
    <property type="entry name" value="His-Me_finger_sf"/>
</dbReference>
<dbReference type="InterPro" id="IPR003615">
    <property type="entry name" value="HNH_nuc"/>
</dbReference>
<sequence>MEYEKELEHVVNEQGCWIFAGYKDKSGYGIITYRKKNYRAHRYMFLKHKGPIAEGLVIRHTCNTPSCINPNHLLLGTQAQNMQDKVESKILFCAGGHELTYNNSYKWNNRLICKICKAKISAQTAAKEKEIT</sequence>
<keyword evidence="3" id="KW-1185">Reference proteome</keyword>
<evidence type="ECO:0000259" key="1">
    <source>
        <dbReference type="Pfam" id="PF13392"/>
    </source>
</evidence>
<keyword evidence="2" id="KW-0255">Endonuclease</keyword>
<dbReference type="Proteomes" id="UP001185927">
    <property type="component" value="Unassembled WGS sequence"/>
</dbReference>
<gene>
    <name evidence="2" type="ORF">R3Q16_00570</name>
</gene>
<dbReference type="InterPro" id="IPR044930">
    <property type="entry name" value="Homing_endonuclease_His-Me"/>
</dbReference>
<accession>A0ABU4BLH9</accession>
<keyword evidence="2" id="KW-0540">Nuclease</keyword>
<dbReference type="Gene3D" id="3.90.75.10">
    <property type="entry name" value="Homing Intron 3 (I-ppo) Encoded Endonuclease, Chain A"/>
    <property type="match status" value="1"/>
</dbReference>
<dbReference type="EC" id="3.1.-.-" evidence="2"/>
<keyword evidence="2" id="KW-0378">Hydrolase</keyword>
<reference evidence="2 3" key="1">
    <citation type="submission" date="2023-10" db="EMBL/GenBank/DDBJ databases">
        <title>Development of a sustainable strategy for remediation of hydrocarbon-contaminated territories based on the waste exchange concept.</title>
        <authorList>
            <person name="Krivoruchko A."/>
        </authorList>
    </citation>
    <scope>NUCLEOTIDE SEQUENCE [LARGE SCALE GENOMIC DNA]</scope>
    <source>
        <strain evidence="2 3">IEGM 1203</strain>
    </source>
</reference>
<protein>
    <submittedName>
        <fullName evidence="2">HNH endonuclease signature motif containing protein</fullName>
        <ecNumber evidence="2">3.1.-.-</ecNumber>
    </submittedName>
</protein>
<feature type="domain" description="HNH nuclease" evidence="1">
    <location>
        <begin position="38"/>
        <end position="83"/>
    </location>
</feature>
<dbReference type="SUPFAM" id="SSF54060">
    <property type="entry name" value="His-Me finger endonucleases"/>
    <property type="match status" value="1"/>
</dbReference>
<dbReference type="GO" id="GO:0016787">
    <property type="term" value="F:hydrolase activity"/>
    <property type="evidence" value="ECO:0007669"/>
    <property type="project" value="UniProtKB-KW"/>
</dbReference>
<dbReference type="EMBL" id="JAWLKB010000001">
    <property type="protein sequence ID" value="MDV6265079.1"/>
    <property type="molecule type" value="Genomic_DNA"/>
</dbReference>